<reference evidence="2" key="1">
    <citation type="journal article" date="2014" name="Proc. Natl. Acad. Sci. U.S.A.">
        <title>Extensive sampling of basidiomycete genomes demonstrates inadequacy of the white-rot/brown-rot paradigm for wood decay fungi.</title>
        <authorList>
            <person name="Riley R."/>
            <person name="Salamov A.A."/>
            <person name="Brown D.W."/>
            <person name="Nagy L.G."/>
            <person name="Floudas D."/>
            <person name="Held B.W."/>
            <person name="Levasseur A."/>
            <person name="Lombard V."/>
            <person name="Morin E."/>
            <person name="Otillar R."/>
            <person name="Lindquist E.A."/>
            <person name="Sun H."/>
            <person name="LaButti K.M."/>
            <person name="Schmutz J."/>
            <person name="Jabbour D."/>
            <person name="Luo H."/>
            <person name="Baker S.E."/>
            <person name="Pisabarro A.G."/>
            <person name="Walton J.D."/>
            <person name="Blanchette R.A."/>
            <person name="Henrissat B."/>
            <person name="Martin F."/>
            <person name="Cullen D."/>
            <person name="Hibbett D.S."/>
            <person name="Grigoriev I.V."/>
        </authorList>
    </citation>
    <scope>NUCLEOTIDE SEQUENCE [LARGE SCALE GENOMIC DNA]</scope>
    <source>
        <strain evidence="2">PC15</strain>
    </source>
</reference>
<protein>
    <submittedName>
        <fullName evidence="1">Uncharacterized protein</fullName>
    </submittedName>
</protein>
<gene>
    <name evidence="1" type="ORF">PLEOSDRAFT_1087884</name>
</gene>
<proteinExistence type="predicted"/>
<dbReference type="EMBL" id="KL198004">
    <property type="protein sequence ID" value="KDQ33593.1"/>
    <property type="molecule type" value="Genomic_DNA"/>
</dbReference>
<evidence type="ECO:0000313" key="2">
    <source>
        <dbReference type="Proteomes" id="UP000027073"/>
    </source>
</evidence>
<dbReference type="Proteomes" id="UP000027073">
    <property type="component" value="Unassembled WGS sequence"/>
</dbReference>
<name>A0A067NZU5_PLEO1</name>
<accession>A0A067NZU5</accession>
<evidence type="ECO:0000313" key="1">
    <source>
        <dbReference type="EMBL" id="KDQ33593.1"/>
    </source>
</evidence>
<dbReference type="VEuPathDB" id="FungiDB:PLEOSDRAFT_1087884"/>
<dbReference type="HOGENOM" id="CLU_2886798_0_0_1"/>
<sequence>MVGPKPEQLSSRILVDGGAAGRPNFKLPLPTASSLRHLVDWLHHGLGEDAWCQPLYLGLHLET</sequence>
<organism evidence="1 2">
    <name type="scientific">Pleurotus ostreatus (strain PC15)</name>
    <name type="common">Oyster mushroom</name>
    <dbReference type="NCBI Taxonomy" id="1137138"/>
    <lineage>
        <taxon>Eukaryota</taxon>
        <taxon>Fungi</taxon>
        <taxon>Dikarya</taxon>
        <taxon>Basidiomycota</taxon>
        <taxon>Agaricomycotina</taxon>
        <taxon>Agaricomycetes</taxon>
        <taxon>Agaricomycetidae</taxon>
        <taxon>Agaricales</taxon>
        <taxon>Pleurotineae</taxon>
        <taxon>Pleurotaceae</taxon>
        <taxon>Pleurotus</taxon>
    </lineage>
</organism>
<dbReference type="AlphaFoldDB" id="A0A067NZU5"/>
<dbReference type="InParanoid" id="A0A067NZU5"/>